<evidence type="ECO:0000313" key="1">
    <source>
        <dbReference type="EMBL" id="CEK87605.1"/>
    </source>
</evidence>
<accession>A0A0B7B668</accession>
<reference evidence="1" key="1">
    <citation type="submission" date="2014-12" db="EMBL/GenBank/DDBJ databases">
        <title>Insight into the proteome of Arion vulgaris.</title>
        <authorList>
            <person name="Aradska J."/>
            <person name="Bulat T."/>
            <person name="Smidak R."/>
            <person name="Sarate P."/>
            <person name="Gangsoo J."/>
            <person name="Sialana F."/>
            <person name="Bilban M."/>
            <person name="Lubec G."/>
        </authorList>
    </citation>
    <scope>NUCLEOTIDE SEQUENCE</scope>
    <source>
        <tissue evidence="1">Skin</tissue>
    </source>
</reference>
<proteinExistence type="predicted"/>
<gene>
    <name evidence="1" type="primary">ORF160364</name>
</gene>
<dbReference type="EMBL" id="HACG01040740">
    <property type="protein sequence ID" value="CEK87605.1"/>
    <property type="molecule type" value="Transcribed_RNA"/>
</dbReference>
<sequence length="53" mass="5978">MHGCRAYDHQPSMASGLSICLVYPSILEYEIMQVIAPSYDKHCLAHIHLTSFV</sequence>
<protein>
    <submittedName>
        <fullName evidence="1">Uncharacterized protein</fullName>
    </submittedName>
</protein>
<dbReference type="AlphaFoldDB" id="A0A0B7B668"/>
<name>A0A0B7B668_9EUPU</name>
<organism evidence="1">
    <name type="scientific">Arion vulgaris</name>
    <dbReference type="NCBI Taxonomy" id="1028688"/>
    <lineage>
        <taxon>Eukaryota</taxon>
        <taxon>Metazoa</taxon>
        <taxon>Spiralia</taxon>
        <taxon>Lophotrochozoa</taxon>
        <taxon>Mollusca</taxon>
        <taxon>Gastropoda</taxon>
        <taxon>Heterobranchia</taxon>
        <taxon>Euthyneura</taxon>
        <taxon>Panpulmonata</taxon>
        <taxon>Eupulmonata</taxon>
        <taxon>Stylommatophora</taxon>
        <taxon>Helicina</taxon>
        <taxon>Arionoidea</taxon>
        <taxon>Arionidae</taxon>
        <taxon>Arion</taxon>
    </lineage>
</organism>